<name>A0AAV1AWQ9_VICFA</name>
<accession>A0AAV1AWQ9</accession>
<dbReference type="Pfam" id="PF00646">
    <property type="entry name" value="F-box"/>
    <property type="match status" value="1"/>
</dbReference>
<gene>
    <name evidence="3" type="ORF">VFH_V154760</name>
</gene>
<evidence type="ECO:0000259" key="2">
    <source>
        <dbReference type="Pfam" id="PF07734"/>
    </source>
</evidence>
<feature type="domain" description="F-box associated beta-propeller type 1" evidence="2">
    <location>
        <begin position="122"/>
        <end position="401"/>
    </location>
</feature>
<evidence type="ECO:0000259" key="1">
    <source>
        <dbReference type="Pfam" id="PF00646"/>
    </source>
</evidence>
<dbReference type="Proteomes" id="UP001157006">
    <property type="component" value="Chromosome 5"/>
</dbReference>
<protein>
    <recommendedName>
        <fullName evidence="5">F-box protein interaction domain protein</fullName>
    </recommendedName>
</protein>
<keyword evidence="4" id="KW-1185">Reference proteome</keyword>
<dbReference type="PANTHER" id="PTHR31672:SF13">
    <property type="entry name" value="F-BOX PROTEIN CPR30-LIKE"/>
    <property type="match status" value="1"/>
</dbReference>
<dbReference type="NCBIfam" id="TIGR01640">
    <property type="entry name" value="F_box_assoc_1"/>
    <property type="match status" value="1"/>
</dbReference>
<reference evidence="3 4" key="1">
    <citation type="submission" date="2023-01" db="EMBL/GenBank/DDBJ databases">
        <authorList>
            <person name="Kreplak J."/>
        </authorList>
    </citation>
    <scope>NUCLEOTIDE SEQUENCE [LARGE SCALE GENOMIC DNA]</scope>
</reference>
<dbReference type="InterPro" id="IPR001810">
    <property type="entry name" value="F-box_dom"/>
</dbReference>
<dbReference type="SUPFAM" id="SSF81383">
    <property type="entry name" value="F-box domain"/>
    <property type="match status" value="1"/>
</dbReference>
<sequence>MNLQPSQSRRRPPNASLSPVIIPNDLIIEVLSLLTVKSVMRMRCVSKFCNSLYTNPIFVKLHFNRSPQQPHLALVTTSPPDTLKLVPFPISNLLENPPITLTDDPCYVIDNYFYSLKLVHRVIGSCNGLICILSYSDISSSFWLSFWNPSTRAMSKQLGFNFALFSDKFNDPTSFKFSFGYDNLTNSYKVVMLKFQSDKLMIVEANIFSLRENVWREIQNFPAVPFQMLRFNHQVNEGVYLNGTLNWLAVFDLKGTYVEVIISLDLGTKTYKDIQLPPSFDEKPYVDPIIGVLMNHICFSYHFKKTHFVIWRMIEFGVEESWTQFFKISYESLNIHSSFMGRRFYLMPLVPLYLSENGETLVLVHSLEGQAILYNTIDNTAQRTRITNKISWFSIKNYVESFQHNS</sequence>
<dbReference type="EMBL" id="OX451740">
    <property type="protein sequence ID" value="CAI8614945.1"/>
    <property type="molecule type" value="Genomic_DNA"/>
</dbReference>
<proteinExistence type="predicted"/>
<dbReference type="InterPro" id="IPR050796">
    <property type="entry name" value="SCF_F-box_component"/>
</dbReference>
<feature type="domain" description="F-box" evidence="1">
    <location>
        <begin position="22"/>
        <end position="52"/>
    </location>
</feature>
<dbReference type="InterPro" id="IPR036047">
    <property type="entry name" value="F-box-like_dom_sf"/>
</dbReference>
<dbReference type="InterPro" id="IPR017451">
    <property type="entry name" value="F-box-assoc_interact_dom"/>
</dbReference>
<evidence type="ECO:0000313" key="3">
    <source>
        <dbReference type="EMBL" id="CAI8614945.1"/>
    </source>
</evidence>
<dbReference type="PANTHER" id="PTHR31672">
    <property type="entry name" value="BNACNNG10540D PROTEIN"/>
    <property type="match status" value="1"/>
</dbReference>
<dbReference type="Pfam" id="PF07734">
    <property type="entry name" value="FBA_1"/>
    <property type="match status" value="1"/>
</dbReference>
<dbReference type="AlphaFoldDB" id="A0AAV1AWQ9"/>
<evidence type="ECO:0000313" key="4">
    <source>
        <dbReference type="Proteomes" id="UP001157006"/>
    </source>
</evidence>
<dbReference type="InterPro" id="IPR006527">
    <property type="entry name" value="F-box-assoc_dom_typ1"/>
</dbReference>
<evidence type="ECO:0008006" key="5">
    <source>
        <dbReference type="Google" id="ProtNLM"/>
    </source>
</evidence>
<organism evidence="3 4">
    <name type="scientific">Vicia faba</name>
    <name type="common">Broad bean</name>
    <name type="synonym">Faba vulgaris</name>
    <dbReference type="NCBI Taxonomy" id="3906"/>
    <lineage>
        <taxon>Eukaryota</taxon>
        <taxon>Viridiplantae</taxon>
        <taxon>Streptophyta</taxon>
        <taxon>Embryophyta</taxon>
        <taxon>Tracheophyta</taxon>
        <taxon>Spermatophyta</taxon>
        <taxon>Magnoliopsida</taxon>
        <taxon>eudicotyledons</taxon>
        <taxon>Gunneridae</taxon>
        <taxon>Pentapetalae</taxon>
        <taxon>rosids</taxon>
        <taxon>fabids</taxon>
        <taxon>Fabales</taxon>
        <taxon>Fabaceae</taxon>
        <taxon>Papilionoideae</taxon>
        <taxon>50 kb inversion clade</taxon>
        <taxon>NPAAA clade</taxon>
        <taxon>Hologalegina</taxon>
        <taxon>IRL clade</taxon>
        <taxon>Fabeae</taxon>
        <taxon>Vicia</taxon>
    </lineage>
</organism>